<reference evidence="2" key="1">
    <citation type="submission" date="2020-05" db="EMBL/GenBank/DDBJ databases">
        <authorList>
            <person name="Chiriac C."/>
            <person name="Salcher M."/>
            <person name="Ghai R."/>
            <person name="Kavagutti S V."/>
        </authorList>
    </citation>
    <scope>NUCLEOTIDE SEQUENCE</scope>
</reference>
<accession>A0A6J7IW72</accession>
<keyword evidence="1" id="KW-0812">Transmembrane</keyword>
<keyword evidence="1" id="KW-1133">Transmembrane helix</keyword>
<feature type="transmembrane region" description="Helical" evidence="1">
    <location>
        <begin position="214"/>
        <end position="237"/>
    </location>
</feature>
<feature type="transmembrane region" description="Helical" evidence="1">
    <location>
        <begin position="118"/>
        <end position="141"/>
    </location>
</feature>
<organism evidence="2">
    <name type="scientific">freshwater metagenome</name>
    <dbReference type="NCBI Taxonomy" id="449393"/>
    <lineage>
        <taxon>unclassified sequences</taxon>
        <taxon>metagenomes</taxon>
        <taxon>ecological metagenomes</taxon>
    </lineage>
</organism>
<keyword evidence="1" id="KW-0472">Membrane</keyword>
<feature type="transmembrane region" description="Helical" evidence="1">
    <location>
        <begin position="167"/>
        <end position="186"/>
    </location>
</feature>
<dbReference type="EMBL" id="CAFBMQ010000436">
    <property type="protein sequence ID" value="CAB4935099.1"/>
    <property type="molecule type" value="Genomic_DNA"/>
</dbReference>
<feature type="transmembrane region" description="Helical" evidence="1">
    <location>
        <begin position="68"/>
        <end position="90"/>
    </location>
</feature>
<evidence type="ECO:0000256" key="1">
    <source>
        <dbReference type="SAM" id="Phobius"/>
    </source>
</evidence>
<dbReference type="AlphaFoldDB" id="A0A6J7IW72"/>
<sequence>MAVQLVLAVLLVVAAAAALLARRSPPSPDRAVAAARAHAARGAAAAPVAGLVAAVAVGTAGLGDGADLGVTALLVPVAYGAGALVALLVAELSWPRPESRLRAAELTHRGILDAAPGWLVRAGAGAVACAVVVLVGGTLLADASGRGFAAVVDGVGGRATPFPGATYAGPAAVGLAVVWVLALVGLRVVAERASVTLDDPRSELALRRASAHRVLRTAAGTTAVVAGGLLAVGGNAVRSVTATTGGDGTVATVAAVLGLLAVLGGALLVWLPAPGLPAPAAPTPTGIT</sequence>
<evidence type="ECO:0000313" key="2">
    <source>
        <dbReference type="EMBL" id="CAB4935099.1"/>
    </source>
</evidence>
<gene>
    <name evidence="2" type="ORF">UFOPK3609_02162</name>
</gene>
<name>A0A6J7IW72_9ZZZZ</name>
<feature type="transmembrane region" description="Helical" evidence="1">
    <location>
        <begin position="249"/>
        <end position="271"/>
    </location>
</feature>
<proteinExistence type="predicted"/>
<protein>
    <submittedName>
        <fullName evidence="2">Unannotated protein</fullName>
    </submittedName>
</protein>